<comment type="caution">
    <text evidence="1">The sequence shown here is derived from an EMBL/GenBank/DDBJ whole genome shotgun (WGS) entry which is preliminary data.</text>
</comment>
<proteinExistence type="predicted"/>
<organism evidence="1 2">
    <name type="scientific">Steinernema hermaphroditum</name>
    <dbReference type="NCBI Taxonomy" id="289476"/>
    <lineage>
        <taxon>Eukaryota</taxon>
        <taxon>Metazoa</taxon>
        <taxon>Ecdysozoa</taxon>
        <taxon>Nematoda</taxon>
        <taxon>Chromadorea</taxon>
        <taxon>Rhabditida</taxon>
        <taxon>Tylenchina</taxon>
        <taxon>Panagrolaimomorpha</taxon>
        <taxon>Strongyloidoidea</taxon>
        <taxon>Steinernematidae</taxon>
        <taxon>Steinernema</taxon>
    </lineage>
</organism>
<gene>
    <name evidence="1" type="ORF">QR680_016377</name>
</gene>
<reference evidence="1" key="1">
    <citation type="submission" date="2023-06" db="EMBL/GenBank/DDBJ databases">
        <title>Genomic analysis of the entomopathogenic nematode Steinernema hermaphroditum.</title>
        <authorList>
            <person name="Schwarz E.M."/>
            <person name="Heppert J.K."/>
            <person name="Baniya A."/>
            <person name="Schwartz H.T."/>
            <person name="Tan C.-H."/>
            <person name="Antoshechkin I."/>
            <person name="Sternberg P.W."/>
            <person name="Goodrich-Blair H."/>
            <person name="Dillman A.R."/>
        </authorList>
    </citation>
    <scope>NUCLEOTIDE SEQUENCE</scope>
    <source>
        <strain evidence="1">PS9179</strain>
        <tissue evidence="1">Whole animal</tissue>
    </source>
</reference>
<evidence type="ECO:0000313" key="1">
    <source>
        <dbReference type="EMBL" id="KAK0402519.1"/>
    </source>
</evidence>
<accession>A0AA39HD74</accession>
<sequence>MDLLSCDLVDHLVQLLHRTDLETIIKVAEWRPELSNWQLMAEHHLEERYLLDVRVYIPSPKENEPESAPKRMKLEEEEEIEGKNEEIQVFVEKCRFTGELVGSWDFRRLQYASLRDVTINSYHWEVNRQHRPCEMKKLLSILSLPVATRDDSIAGSSLSVRSGYHWISDNRDSRVVDLALQMIQVVQKTFAKVDIRMSSNGTNLRMEDFMQDYVDQETFVEDMRFSCGFFPETERICQKGVVTLFKDRRRTPLTVQLPDNYLTYHNIQEILEHWKNSDGYVADHKELHMRMPSYDWPTLRWEWRGYHDYLPHPSKRSSLLLSINFLKIVKFEPWHSPVDYDWIDSVINDWKARAGMHFYGGNRQIKLLTTKEDWDKLELKYGPLMMKTTGEHLPLIAHSSNLASIELRKYRNCYSVIAETKIKKLKRTALESFISEWMDGSGDFVVGQLRKATVGLVCNVWRRISDSRQAFYVHPWANSRLKIQPSRGYGLYTMSLVPIDPETVKDWNLNLLFGAE</sequence>
<dbReference type="EMBL" id="JAUCMV010000004">
    <property type="protein sequence ID" value="KAK0402519.1"/>
    <property type="molecule type" value="Genomic_DNA"/>
</dbReference>
<keyword evidence="2" id="KW-1185">Reference proteome</keyword>
<name>A0AA39HD74_9BILA</name>
<dbReference type="Proteomes" id="UP001175271">
    <property type="component" value="Unassembled WGS sequence"/>
</dbReference>
<protein>
    <submittedName>
        <fullName evidence="1">Uncharacterized protein</fullName>
    </submittedName>
</protein>
<evidence type="ECO:0000313" key="2">
    <source>
        <dbReference type="Proteomes" id="UP001175271"/>
    </source>
</evidence>
<dbReference type="AlphaFoldDB" id="A0AA39HD74"/>